<dbReference type="EMBL" id="BSXG01000111">
    <property type="protein sequence ID" value="GME43957.1"/>
    <property type="molecule type" value="Genomic_DNA"/>
</dbReference>
<sequence>MLPSPRPPVLPAAPAVHDARAPDASAMATPTDDAYDLSTMESQILKAMERLTHELSELRAGGRFNTEHLEKLKVTLKPSGSALGEKETHRLGDLAQVIPKGRVVTVVAGDEDYVKPLMTAIQASPYSLTPQQPKPDSPTTIAVPIPPPTGESRKKALEAAKKAETNALQAVQTARAAHQKKLRALEVGKKVRPDDANKAKKLMDETAKKGQEEVKHIVDGARKVLESQ</sequence>
<evidence type="ECO:0000313" key="1">
    <source>
        <dbReference type="EMBL" id="GME43957.1"/>
    </source>
</evidence>
<protein>
    <submittedName>
        <fullName evidence="1">Ribosome recycling factor</fullName>
    </submittedName>
</protein>
<organism evidence="1 2">
    <name type="scientific">Neofusicoccum parvum</name>
    <dbReference type="NCBI Taxonomy" id="310453"/>
    <lineage>
        <taxon>Eukaryota</taxon>
        <taxon>Fungi</taxon>
        <taxon>Dikarya</taxon>
        <taxon>Ascomycota</taxon>
        <taxon>Pezizomycotina</taxon>
        <taxon>Dothideomycetes</taxon>
        <taxon>Dothideomycetes incertae sedis</taxon>
        <taxon>Botryosphaeriales</taxon>
        <taxon>Botryosphaeriaceae</taxon>
        <taxon>Neofusicoccum</taxon>
    </lineage>
</organism>
<name>A0ACB5SJ84_9PEZI</name>
<dbReference type="Proteomes" id="UP001165186">
    <property type="component" value="Unassembled WGS sequence"/>
</dbReference>
<evidence type="ECO:0000313" key="2">
    <source>
        <dbReference type="Proteomes" id="UP001165186"/>
    </source>
</evidence>
<reference evidence="1" key="1">
    <citation type="submission" date="2024-09" db="EMBL/GenBank/DDBJ databases">
        <title>Draft Genome Sequences of Neofusicoccum parvum.</title>
        <authorList>
            <person name="Ashida A."/>
            <person name="Camagna M."/>
            <person name="Tanaka A."/>
            <person name="Takemoto D."/>
        </authorList>
    </citation>
    <scope>NUCLEOTIDE SEQUENCE</scope>
    <source>
        <strain evidence="1">PPO83</strain>
    </source>
</reference>
<proteinExistence type="predicted"/>
<keyword evidence="2" id="KW-1185">Reference proteome</keyword>
<accession>A0ACB5SJ84</accession>
<comment type="caution">
    <text evidence="1">The sequence shown here is derived from an EMBL/GenBank/DDBJ whole genome shotgun (WGS) entry which is preliminary data.</text>
</comment>
<gene>
    <name evidence="1" type="primary">g11921</name>
    <name evidence="1" type="ORF">NpPPO83_00011921</name>
</gene>